<dbReference type="PANTHER" id="PTHR21666">
    <property type="entry name" value="PEPTIDASE-RELATED"/>
    <property type="match status" value="1"/>
</dbReference>
<dbReference type="Pfam" id="PF01551">
    <property type="entry name" value="Peptidase_M23"/>
    <property type="match status" value="1"/>
</dbReference>
<keyword evidence="3" id="KW-1185">Reference proteome</keyword>
<name>A0A1H8E347_9FIRM</name>
<proteinExistence type="predicted"/>
<dbReference type="Proteomes" id="UP000199158">
    <property type="component" value="Unassembled WGS sequence"/>
</dbReference>
<dbReference type="CDD" id="cd12797">
    <property type="entry name" value="M23_peptidase"/>
    <property type="match status" value="1"/>
</dbReference>
<feature type="domain" description="M23ase beta-sheet core" evidence="1">
    <location>
        <begin position="33"/>
        <end position="137"/>
    </location>
</feature>
<protein>
    <submittedName>
        <fullName evidence="2">Peptidase family M23</fullName>
    </submittedName>
</protein>
<sequence>MAQYLALPLNNCTVTCCYKKEAPNYYLLRAGSVHYGVDLIGYSSTKNEREFFASGNGVVLGIGTNSKETVGKWVAVKYTNVCGYGDLIVRYFHLEKINVAKGQAVNIHTKIGRYGDTGPYVKPGSYHLHVEVDTDVQYWNYTPTIASASGGLRAGTRDTTKSSDRTTRNPLDVLRRKISDPEKQSCTIQYNANYCKRIALPLTFQ</sequence>
<reference evidence="2 3" key="1">
    <citation type="submission" date="2016-10" db="EMBL/GenBank/DDBJ databases">
        <authorList>
            <person name="de Groot N.N."/>
        </authorList>
    </citation>
    <scope>NUCLEOTIDE SEQUENCE [LARGE SCALE GENOMIC DNA]</scope>
    <source>
        <strain evidence="2 3">CGMCC 1.5070</strain>
    </source>
</reference>
<dbReference type="InterPro" id="IPR011055">
    <property type="entry name" value="Dup_hybrid_motif"/>
</dbReference>
<evidence type="ECO:0000259" key="1">
    <source>
        <dbReference type="Pfam" id="PF01551"/>
    </source>
</evidence>
<dbReference type="STRING" id="474960.SAMN05216180_2870"/>
<gene>
    <name evidence="2" type="ORF">SAMN05216180_2870</name>
</gene>
<dbReference type="Gene3D" id="2.70.70.10">
    <property type="entry name" value="Glucose Permease (Domain IIA)"/>
    <property type="match status" value="1"/>
</dbReference>
<dbReference type="PANTHER" id="PTHR21666:SF270">
    <property type="entry name" value="MUREIN HYDROLASE ACTIVATOR ENVC"/>
    <property type="match status" value="1"/>
</dbReference>
<dbReference type="AlphaFoldDB" id="A0A1H8E347"/>
<dbReference type="SUPFAM" id="SSF51261">
    <property type="entry name" value="Duplicated hybrid motif"/>
    <property type="match status" value="1"/>
</dbReference>
<organism evidence="2 3">
    <name type="scientific">Hydrogenoanaerobacterium saccharovorans</name>
    <dbReference type="NCBI Taxonomy" id="474960"/>
    <lineage>
        <taxon>Bacteria</taxon>
        <taxon>Bacillati</taxon>
        <taxon>Bacillota</taxon>
        <taxon>Clostridia</taxon>
        <taxon>Eubacteriales</taxon>
        <taxon>Oscillospiraceae</taxon>
        <taxon>Hydrogenoanaerobacterium</taxon>
    </lineage>
</organism>
<dbReference type="InterPro" id="IPR016047">
    <property type="entry name" value="M23ase_b-sheet_dom"/>
</dbReference>
<dbReference type="GO" id="GO:0004222">
    <property type="term" value="F:metalloendopeptidase activity"/>
    <property type="evidence" value="ECO:0007669"/>
    <property type="project" value="TreeGrafter"/>
</dbReference>
<dbReference type="InterPro" id="IPR050570">
    <property type="entry name" value="Cell_wall_metabolism_enzyme"/>
</dbReference>
<dbReference type="RefSeq" id="WP_162840943.1">
    <property type="nucleotide sequence ID" value="NZ_FOCG01000004.1"/>
</dbReference>
<accession>A0A1H8E347</accession>
<evidence type="ECO:0000313" key="3">
    <source>
        <dbReference type="Proteomes" id="UP000199158"/>
    </source>
</evidence>
<evidence type="ECO:0000313" key="2">
    <source>
        <dbReference type="EMBL" id="SEN13870.1"/>
    </source>
</evidence>
<dbReference type="EMBL" id="FOCG01000004">
    <property type="protein sequence ID" value="SEN13870.1"/>
    <property type="molecule type" value="Genomic_DNA"/>
</dbReference>